<gene>
    <name evidence="2" type="ORF">J2D73_10175</name>
</gene>
<dbReference type="EMBL" id="JAFVMF010000010">
    <property type="protein sequence ID" value="MBO1360164.1"/>
    <property type="molecule type" value="Genomic_DNA"/>
</dbReference>
<feature type="transmembrane region" description="Helical" evidence="1">
    <location>
        <begin position="34"/>
        <end position="52"/>
    </location>
</feature>
<evidence type="ECO:0000256" key="1">
    <source>
        <dbReference type="SAM" id="Phobius"/>
    </source>
</evidence>
<sequence length="100" mass="10862">MLAEALFAALFFSMSAPTSIVVHLLLVKMLGRGIGSLVLTGGIAAIITSYQITVSYRISNNEPLTLSWTLMFYKGPILIAFFVGILAGSIVYLFRKDTSQ</sequence>
<dbReference type="Proteomes" id="UP000664771">
    <property type="component" value="Unassembled WGS sequence"/>
</dbReference>
<dbReference type="RefSeq" id="WP_207881461.1">
    <property type="nucleotide sequence ID" value="NZ_JAFVMF010000010.1"/>
</dbReference>
<proteinExistence type="predicted"/>
<feature type="transmembrane region" description="Helical" evidence="1">
    <location>
        <begin position="6"/>
        <end position="27"/>
    </location>
</feature>
<name>A0ABS3LW84_9PROT</name>
<keyword evidence="3" id="KW-1185">Reference proteome</keyword>
<keyword evidence="1" id="KW-1133">Transmembrane helix</keyword>
<keyword evidence="1" id="KW-0472">Membrane</keyword>
<evidence type="ECO:0000313" key="2">
    <source>
        <dbReference type="EMBL" id="MBO1360164.1"/>
    </source>
</evidence>
<organism evidence="2 3">
    <name type="scientific">Acetobacter sacchari</name>
    <dbReference type="NCBI Taxonomy" id="2661687"/>
    <lineage>
        <taxon>Bacteria</taxon>
        <taxon>Pseudomonadati</taxon>
        <taxon>Pseudomonadota</taxon>
        <taxon>Alphaproteobacteria</taxon>
        <taxon>Acetobacterales</taxon>
        <taxon>Acetobacteraceae</taxon>
        <taxon>Acetobacter</taxon>
    </lineage>
</organism>
<feature type="transmembrane region" description="Helical" evidence="1">
    <location>
        <begin position="72"/>
        <end position="94"/>
    </location>
</feature>
<protein>
    <submittedName>
        <fullName evidence="2">Uncharacterized protein</fullName>
    </submittedName>
</protein>
<keyword evidence="1" id="KW-0812">Transmembrane</keyword>
<comment type="caution">
    <text evidence="2">The sequence shown here is derived from an EMBL/GenBank/DDBJ whole genome shotgun (WGS) entry which is preliminary data.</text>
</comment>
<evidence type="ECO:0000313" key="3">
    <source>
        <dbReference type="Proteomes" id="UP000664771"/>
    </source>
</evidence>
<reference evidence="2 3" key="1">
    <citation type="submission" date="2021-03" db="EMBL/GenBank/DDBJ databases">
        <title>The complete genome sequence of Acetobacter sacchari TBRC 11175.</title>
        <authorList>
            <person name="Charoenyingcharoen P."/>
            <person name="Yukphan P."/>
        </authorList>
    </citation>
    <scope>NUCLEOTIDE SEQUENCE [LARGE SCALE GENOMIC DNA]</scope>
    <source>
        <strain evidence="2 3">TBRC 11175</strain>
    </source>
</reference>
<accession>A0ABS3LW84</accession>